<reference evidence="1" key="1">
    <citation type="journal article" date="2023" name="Mol. Phylogenet. Evol.">
        <title>Genome-scale phylogeny and comparative genomics of the fungal order Sordariales.</title>
        <authorList>
            <person name="Hensen N."/>
            <person name="Bonometti L."/>
            <person name="Westerberg I."/>
            <person name="Brannstrom I.O."/>
            <person name="Guillou S."/>
            <person name="Cros-Aarteil S."/>
            <person name="Calhoun S."/>
            <person name="Haridas S."/>
            <person name="Kuo A."/>
            <person name="Mondo S."/>
            <person name="Pangilinan J."/>
            <person name="Riley R."/>
            <person name="LaButti K."/>
            <person name="Andreopoulos B."/>
            <person name="Lipzen A."/>
            <person name="Chen C."/>
            <person name="Yan M."/>
            <person name="Daum C."/>
            <person name="Ng V."/>
            <person name="Clum A."/>
            <person name="Steindorff A."/>
            <person name="Ohm R.A."/>
            <person name="Martin F."/>
            <person name="Silar P."/>
            <person name="Natvig D.O."/>
            <person name="Lalanne C."/>
            <person name="Gautier V."/>
            <person name="Ament-Velasquez S.L."/>
            <person name="Kruys A."/>
            <person name="Hutchinson M.I."/>
            <person name="Powell A.J."/>
            <person name="Barry K."/>
            <person name="Miller A.N."/>
            <person name="Grigoriev I.V."/>
            <person name="Debuchy R."/>
            <person name="Gladieux P."/>
            <person name="Hiltunen Thoren M."/>
            <person name="Johannesson H."/>
        </authorList>
    </citation>
    <scope>NUCLEOTIDE SEQUENCE</scope>
    <source>
        <strain evidence="1">CBS 532.94</strain>
    </source>
</reference>
<sequence>MGFVISNSSLKAAQTIDTESRPPRVLTIALTISHKSEKNRDSCPVVVRCYLDTDESTQYVARIFDGFEHDLVGPRWKGCKCMYSTWSIQ</sequence>
<keyword evidence="2" id="KW-1185">Reference proteome</keyword>
<dbReference type="Proteomes" id="UP001303760">
    <property type="component" value="Unassembled WGS sequence"/>
</dbReference>
<name>A0AAN7C2A6_9PEZI</name>
<dbReference type="AlphaFoldDB" id="A0AAN7C2A6"/>
<organism evidence="1 2">
    <name type="scientific">Achaetomium macrosporum</name>
    <dbReference type="NCBI Taxonomy" id="79813"/>
    <lineage>
        <taxon>Eukaryota</taxon>
        <taxon>Fungi</taxon>
        <taxon>Dikarya</taxon>
        <taxon>Ascomycota</taxon>
        <taxon>Pezizomycotina</taxon>
        <taxon>Sordariomycetes</taxon>
        <taxon>Sordariomycetidae</taxon>
        <taxon>Sordariales</taxon>
        <taxon>Chaetomiaceae</taxon>
        <taxon>Achaetomium</taxon>
    </lineage>
</organism>
<evidence type="ECO:0000313" key="2">
    <source>
        <dbReference type="Proteomes" id="UP001303760"/>
    </source>
</evidence>
<proteinExistence type="predicted"/>
<reference evidence="1" key="2">
    <citation type="submission" date="2023-05" db="EMBL/GenBank/DDBJ databases">
        <authorList>
            <consortium name="Lawrence Berkeley National Laboratory"/>
            <person name="Steindorff A."/>
            <person name="Hensen N."/>
            <person name="Bonometti L."/>
            <person name="Westerberg I."/>
            <person name="Brannstrom I.O."/>
            <person name="Guillou S."/>
            <person name="Cros-Aarteil S."/>
            <person name="Calhoun S."/>
            <person name="Haridas S."/>
            <person name="Kuo A."/>
            <person name="Mondo S."/>
            <person name="Pangilinan J."/>
            <person name="Riley R."/>
            <person name="Labutti K."/>
            <person name="Andreopoulos B."/>
            <person name="Lipzen A."/>
            <person name="Chen C."/>
            <person name="Yanf M."/>
            <person name="Daum C."/>
            <person name="Ng V."/>
            <person name="Clum A."/>
            <person name="Ohm R."/>
            <person name="Martin F."/>
            <person name="Silar P."/>
            <person name="Natvig D."/>
            <person name="Lalanne C."/>
            <person name="Gautier V."/>
            <person name="Ament-Velasquez S.L."/>
            <person name="Kruys A."/>
            <person name="Hutchinson M.I."/>
            <person name="Powell A.J."/>
            <person name="Barry K."/>
            <person name="Miller A.N."/>
            <person name="Grigoriev I.V."/>
            <person name="Debuchy R."/>
            <person name="Gladieux P."/>
            <person name="Thoren M.H."/>
            <person name="Johannesson H."/>
        </authorList>
    </citation>
    <scope>NUCLEOTIDE SEQUENCE</scope>
    <source>
        <strain evidence="1">CBS 532.94</strain>
    </source>
</reference>
<gene>
    <name evidence="1" type="ORF">C8A03DRAFT_38787</name>
</gene>
<accession>A0AAN7C2A6</accession>
<dbReference type="EMBL" id="MU860542">
    <property type="protein sequence ID" value="KAK4233497.1"/>
    <property type="molecule type" value="Genomic_DNA"/>
</dbReference>
<protein>
    <submittedName>
        <fullName evidence="1">Uncharacterized protein</fullName>
    </submittedName>
</protein>
<evidence type="ECO:0000313" key="1">
    <source>
        <dbReference type="EMBL" id="KAK4233497.1"/>
    </source>
</evidence>
<comment type="caution">
    <text evidence="1">The sequence shown here is derived from an EMBL/GenBank/DDBJ whole genome shotgun (WGS) entry which is preliminary data.</text>
</comment>